<dbReference type="Gramene" id="Pp3c21_280V3.1">
    <property type="protein sequence ID" value="Pp3c21_280V3.1"/>
    <property type="gene ID" value="Pp3c21_280"/>
</dbReference>
<dbReference type="OrthoDB" id="192326at2759"/>
<feature type="transmembrane region" description="Helical" evidence="2">
    <location>
        <begin position="146"/>
        <end position="166"/>
    </location>
</feature>
<evidence type="ECO:0000313" key="5">
    <source>
        <dbReference type="Proteomes" id="UP000006727"/>
    </source>
</evidence>
<name>A0A2K1IQ81_PHYPA</name>
<dbReference type="Gramene" id="Pp3c21_280V3.2">
    <property type="protein sequence ID" value="Pp3c21_280V3.2"/>
    <property type="gene ID" value="Pp3c21_280"/>
</dbReference>
<dbReference type="RefSeq" id="XP_024359496.1">
    <property type="nucleotide sequence ID" value="XM_024503728.2"/>
</dbReference>
<gene>
    <name evidence="4" type="primary">LOC112274325</name>
    <name evidence="3" type="ORF">PHYPA_025548</name>
</gene>
<keyword evidence="2" id="KW-0812">Transmembrane</keyword>
<dbReference type="PANTHER" id="PTHR34214:SF1">
    <property type="entry name" value="DUF1230 FAMILY PROTEIN"/>
    <property type="match status" value="1"/>
</dbReference>
<keyword evidence="2" id="KW-1133">Transmembrane helix</keyword>
<evidence type="ECO:0000256" key="1">
    <source>
        <dbReference type="SAM" id="MobiDB-lite"/>
    </source>
</evidence>
<organism evidence="3">
    <name type="scientific">Physcomitrium patens</name>
    <name type="common">Spreading-leaved earth moss</name>
    <name type="synonym">Physcomitrella patens</name>
    <dbReference type="NCBI Taxonomy" id="3218"/>
    <lineage>
        <taxon>Eukaryota</taxon>
        <taxon>Viridiplantae</taxon>
        <taxon>Streptophyta</taxon>
        <taxon>Embryophyta</taxon>
        <taxon>Bryophyta</taxon>
        <taxon>Bryophytina</taxon>
        <taxon>Bryopsida</taxon>
        <taxon>Funariidae</taxon>
        <taxon>Funariales</taxon>
        <taxon>Funariaceae</taxon>
        <taxon>Physcomitrium</taxon>
    </lineage>
</organism>
<dbReference type="RefSeq" id="XP_024359492.1">
    <property type="nucleotide sequence ID" value="XM_024503724.2"/>
</dbReference>
<dbReference type="PaxDb" id="3218-PP1S286_44V6.3"/>
<feature type="region of interest" description="Disordered" evidence="1">
    <location>
        <begin position="47"/>
        <end position="67"/>
    </location>
</feature>
<dbReference type="Gramene" id="Pp3c21_280V3.4">
    <property type="protein sequence ID" value="Pp3c21_280V3.4"/>
    <property type="gene ID" value="Pp3c21_280"/>
</dbReference>
<dbReference type="AlphaFoldDB" id="A0A2K1IQ81"/>
<sequence length="299" mass="32384">MATAQLGNRNASTAYSSLFTLKLTSGLFEPLGRIRVSGPVKDVLTSQRSPQLVKAKKGGNSGDKAPRYDPLFARDGSTVDCPVPWEQQPVNEYQMLNETGLFAWATDDILSFTIRLSAVIAGISALVGYPVASLSINAQQEFLKCVLGASCGGVIAATVVTLRLYLGWAYIGNRLLSATVEYEETGWYDGRVWVKPAEVLARDRLLGSFKVKPALFRMKVTMVGLAICLATLVGVIFVLPGPPLPIEPAEDIGDTLRITSKLSYSEAAARRYEPQAFAEEDDVSDTNTHTPSTLFDVCL</sequence>
<dbReference type="EMBL" id="ABEU02000021">
    <property type="protein sequence ID" value="PNR31427.1"/>
    <property type="molecule type" value="Genomic_DNA"/>
</dbReference>
<dbReference type="RefSeq" id="XP_024359495.1">
    <property type="nucleotide sequence ID" value="XM_024503727.2"/>
</dbReference>
<dbReference type="Gramene" id="Pp3c21_280V3.5">
    <property type="protein sequence ID" value="Pp3c21_280V3.5"/>
    <property type="gene ID" value="Pp3c21_280"/>
</dbReference>
<keyword evidence="2" id="KW-0472">Membrane</keyword>
<evidence type="ECO:0000313" key="3">
    <source>
        <dbReference type="EMBL" id="PNR31427.1"/>
    </source>
</evidence>
<evidence type="ECO:0000256" key="2">
    <source>
        <dbReference type="SAM" id="Phobius"/>
    </source>
</evidence>
<accession>A0A2K1IQ81</accession>
<dbReference type="EnsemblPlants" id="Pp3c21_280V3.4">
    <property type="protein sequence ID" value="Pp3c21_280V3.4"/>
    <property type="gene ID" value="Pp3c21_280"/>
</dbReference>
<dbReference type="GeneID" id="112274325"/>
<dbReference type="Gramene" id="Pp3c21_280V3.6">
    <property type="protein sequence ID" value="Pp3c21_280V3.6"/>
    <property type="gene ID" value="Pp3c21_280"/>
</dbReference>
<feature type="transmembrane region" description="Helical" evidence="2">
    <location>
        <begin position="112"/>
        <end position="134"/>
    </location>
</feature>
<protein>
    <submittedName>
        <fullName evidence="3 4">Uncharacterized protein</fullName>
    </submittedName>
</protein>
<proteinExistence type="predicted"/>
<dbReference type="InterPro" id="IPR009631">
    <property type="entry name" value="CGLD27-like"/>
</dbReference>
<dbReference type="RefSeq" id="XP_024359494.1">
    <property type="nucleotide sequence ID" value="XM_024503726.2"/>
</dbReference>
<reference evidence="3 5" key="2">
    <citation type="journal article" date="2018" name="Plant J.">
        <title>The Physcomitrella patens chromosome-scale assembly reveals moss genome structure and evolution.</title>
        <authorList>
            <person name="Lang D."/>
            <person name="Ullrich K.K."/>
            <person name="Murat F."/>
            <person name="Fuchs J."/>
            <person name="Jenkins J."/>
            <person name="Haas F.B."/>
            <person name="Piednoel M."/>
            <person name="Gundlach H."/>
            <person name="Van Bel M."/>
            <person name="Meyberg R."/>
            <person name="Vives C."/>
            <person name="Morata J."/>
            <person name="Symeonidi A."/>
            <person name="Hiss M."/>
            <person name="Muchero W."/>
            <person name="Kamisugi Y."/>
            <person name="Saleh O."/>
            <person name="Blanc G."/>
            <person name="Decker E.L."/>
            <person name="van Gessel N."/>
            <person name="Grimwood J."/>
            <person name="Hayes R.D."/>
            <person name="Graham S.W."/>
            <person name="Gunter L.E."/>
            <person name="McDaniel S.F."/>
            <person name="Hoernstein S.N.W."/>
            <person name="Larsson A."/>
            <person name="Li F.W."/>
            <person name="Perroud P.F."/>
            <person name="Phillips J."/>
            <person name="Ranjan P."/>
            <person name="Rokshar D.S."/>
            <person name="Rothfels C.J."/>
            <person name="Schneider L."/>
            <person name="Shu S."/>
            <person name="Stevenson D.W."/>
            <person name="Thummler F."/>
            <person name="Tillich M."/>
            <person name="Villarreal Aguilar J.C."/>
            <person name="Widiez T."/>
            <person name="Wong G.K."/>
            <person name="Wymore A."/>
            <person name="Zhang Y."/>
            <person name="Zimmer A.D."/>
            <person name="Quatrano R.S."/>
            <person name="Mayer K.F.X."/>
            <person name="Goodstein D."/>
            <person name="Casacuberta J.M."/>
            <person name="Vandepoele K."/>
            <person name="Reski R."/>
            <person name="Cuming A.C."/>
            <person name="Tuskan G.A."/>
            <person name="Maumus F."/>
            <person name="Salse J."/>
            <person name="Schmutz J."/>
            <person name="Rensing S.A."/>
        </authorList>
    </citation>
    <scope>NUCLEOTIDE SEQUENCE [LARGE SCALE GENOMIC DNA]</scope>
    <source>
        <strain evidence="4 5">cv. Gransden 2004</strain>
    </source>
</reference>
<keyword evidence="5" id="KW-1185">Reference proteome</keyword>
<dbReference type="Pfam" id="PF06799">
    <property type="entry name" value="CGLD27-like"/>
    <property type="match status" value="1"/>
</dbReference>
<dbReference type="EnsemblPlants" id="Pp3c21_280V3.5">
    <property type="protein sequence ID" value="Pp3c21_280V3.5"/>
    <property type="gene ID" value="Pp3c21_280"/>
</dbReference>
<dbReference type="STRING" id="3218.A0A2K1IQ81"/>
<dbReference type="EnsemblPlants" id="Pp3c21_280V3.3">
    <property type="protein sequence ID" value="Pp3c21_280V3.3"/>
    <property type="gene ID" value="Pp3c21_280"/>
</dbReference>
<dbReference type="PANTHER" id="PTHR34214">
    <property type="match status" value="1"/>
</dbReference>
<dbReference type="RefSeq" id="XP_024359493.1">
    <property type="nucleotide sequence ID" value="XM_024503725.2"/>
</dbReference>
<feature type="transmembrane region" description="Helical" evidence="2">
    <location>
        <begin position="220"/>
        <end position="239"/>
    </location>
</feature>
<dbReference type="EnsemblPlants" id="Pp3c21_280V3.1">
    <property type="protein sequence ID" value="Pp3c21_280V3.1"/>
    <property type="gene ID" value="Pp3c21_280"/>
</dbReference>
<dbReference type="OMA" id="LNMYNGW"/>
<reference evidence="4" key="3">
    <citation type="submission" date="2020-12" db="UniProtKB">
        <authorList>
            <consortium name="EnsemblPlants"/>
        </authorList>
    </citation>
    <scope>IDENTIFICATION</scope>
</reference>
<dbReference type="EnsemblPlants" id="Pp3c21_280V3.2">
    <property type="protein sequence ID" value="Pp3c21_280V3.2"/>
    <property type="gene ID" value="Pp3c21_280"/>
</dbReference>
<evidence type="ECO:0000313" key="4">
    <source>
        <dbReference type="EnsemblPlants" id="Pp3c21_280V3.1"/>
    </source>
</evidence>
<dbReference type="Proteomes" id="UP000006727">
    <property type="component" value="Chromosome 21"/>
</dbReference>
<reference evidence="3 5" key="1">
    <citation type="journal article" date="2008" name="Science">
        <title>The Physcomitrella genome reveals evolutionary insights into the conquest of land by plants.</title>
        <authorList>
            <person name="Rensing S."/>
            <person name="Lang D."/>
            <person name="Zimmer A."/>
            <person name="Terry A."/>
            <person name="Salamov A."/>
            <person name="Shapiro H."/>
            <person name="Nishiyama T."/>
            <person name="Perroud P.-F."/>
            <person name="Lindquist E."/>
            <person name="Kamisugi Y."/>
            <person name="Tanahashi T."/>
            <person name="Sakakibara K."/>
            <person name="Fujita T."/>
            <person name="Oishi K."/>
            <person name="Shin-I T."/>
            <person name="Kuroki Y."/>
            <person name="Toyoda A."/>
            <person name="Suzuki Y."/>
            <person name="Hashimoto A."/>
            <person name="Yamaguchi K."/>
            <person name="Sugano A."/>
            <person name="Kohara Y."/>
            <person name="Fujiyama A."/>
            <person name="Anterola A."/>
            <person name="Aoki S."/>
            <person name="Ashton N."/>
            <person name="Barbazuk W.B."/>
            <person name="Barker E."/>
            <person name="Bennetzen J."/>
            <person name="Bezanilla M."/>
            <person name="Blankenship R."/>
            <person name="Cho S.H."/>
            <person name="Dutcher S."/>
            <person name="Estelle M."/>
            <person name="Fawcett J.A."/>
            <person name="Gundlach H."/>
            <person name="Hanada K."/>
            <person name="Heyl A."/>
            <person name="Hicks K.A."/>
            <person name="Hugh J."/>
            <person name="Lohr M."/>
            <person name="Mayer K."/>
            <person name="Melkozernov A."/>
            <person name="Murata T."/>
            <person name="Nelson D."/>
            <person name="Pils B."/>
            <person name="Prigge M."/>
            <person name="Reiss B."/>
            <person name="Renner T."/>
            <person name="Rombauts S."/>
            <person name="Rushton P."/>
            <person name="Sanderfoot A."/>
            <person name="Schween G."/>
            <person name="Shiu S.-H."/>
            <person name="Stueber K."/>
            <person name="Theodoulou F.L."/>
            <person name="Tu H."/>
            <person name="Van de Peer Y."/>
            <person name="Verrier P.J."/>
            <person name="Waters E."/>
            <person name="Wood A."/>
            <person name="Yang L."/>
            <person name="Cove D."/>
            <person name="Cuming A."/>
            <person name="Hasebe M."/>
            <person name="Lucas S."/>
            <person name="Mishler D.B."/>
            <person name="Reski R."/>
            <person name="Grigoriev I."/>
            <person name="Quatrano R.S."/>
            <person name="Boore J.L."/>
        </authorList>
    </citation>
    <scope>NUCLEOTIDE SEQUENCE [LARGE SCALE GENOMIC DNA]</scope>
    <source>
        <strain evidence="4 5">cv. Gransden 2004</strain>
    </source>
</reference>
<dbReference type="Gramene" id="Pp3c21_280V3.3">
    <property type="protein sequence ID" value="Pp3c21_280V3.3"/>
    <property type="gene ID" value="Pp3c21_280"/>
</dbReference>
<dbReference type="EnsemblPlants" id="Pp3c21_280V3.6">
    <property type="protein sequence ID" value="Pp3c21_280V3.6"/>
    <property type="gene ID" value="Pp3c21_280"/>
</dbReference>